<feature type="transmembrane region" description="Helical" evidence="2">
    <location>
        <begin position="244"/>
        <end position="265"/>
    </location>
</feature>
<feature type="region of interest" description="Disordered" evidence="1">
    <location>
        <begin position="180"/>
        <end position="220"/>
    </location>
</feature>
<feature type="signal peptide" evidence="3">
    <location>
        <begin position="1"/>
        <end position="19"/>
    </location>
</feature>
<keyword evidence="5" id="KW-1185">Reference proteome</keyword>
<dbReference type="STRING" id="1676925.ENSPKIP00000016485"/>
<keyword evidence="3" id="KW-0732">Signal</keyword>
<feature type="compositionally biased region" description="Low complexity" evidence="1">
    <location>
        <begin position="62"/>
        <end position="74"/>
    </location>
</feature>
<dbReference type="Pfam" id="PF15672">
    <property type="entry name" value="Mucin15"/>
    <property type="match status" value="1"/>
</dbReference>
<sequence length="326" mass="35106">MDVTVVLLLLLHSFRGTELLEPSEQQTNFSLAKDVDILEYASMLISNGTDGSFSFPENITPHNTTNATMTNTETGLDTTGSNETWTSGEDMSNNGITFDNASTNDTDLNVTDTKDINTNNTNTSEDETGSGYTDVDSGEATPSPGTNITQSNNPEDITSFTTIATTNDINSTTTIATTTTASTTRTTTTATTTTTTTTSTSTSTSTNSSTTLKGLDDRRDNVYTESNRAADSAGSNTRNSNSTAWAIVIGIALAVGVVSLIVYILKRRRVHRDFNHRKLVEDLPRGPVLRLDSYENLGMGTLSFDNPVLQGDNIYMDHMSGTQNQH</sequence>
<dbReference type="KEGG" id="pki:111858222"/>
<feature type="compositionally biased region" description="Low complexity" evidence="1">
    <location>
        <begin position="180"/>
        <end position="211"/>
    </location>
</feature>
<organism evidence="4 5">
    <name type="scientific">Paramormyrops kingsleyae</name>
    <dbReference type="NCBI Taxonomy" id="1676925"/>
    <lineage>
        <taxon>Eukaryota</taxon>
        <taxon>Metazoa</taxon>
        <taxon>Chordata</taxon>
        <taxon>Craniata</taxon>
        <taxon>Vertebrata</taxon>
        <taxon>Euteleostomi</taxon>
        <taxon>Actinopterygii</taxon>
        <taxon>Neopterygii</taxon>
        <taxon>Teleostei</taxon>
        <taxon>Osteoglossocephala</taxon>
        <taxon>Osteoglossomorpha</taxon>
        <taxon>Osteoglossiformes</taxon>
        <taxon>Mormyridae</taxon>
        <taxon>Paramormyrops</taxon>
    </lineage>
</organism>
<feature type="compositionally biased region" description="Polar residues" evidence="1">
    <location>
        <begin position="143"/>
        <end position="155"/>
    </location>
</feature>
<dbReference type="AlphaFoldDB" id="A0A3B3RF09"/>
<feature type="chain" id="PRO_5044589292" evidence="3">
    <location>
        <begin position="20"/>
        <end position="326"/>
    </location>
</feature>
<dbReference type="OrthoDB" id="9950822at2759"/>
<evidence type="ECO:0000256" key="1">
    <source>
        <dbReference type="SAM" id="MobiDB-lite"/>
    </source>
</evidence>
<accession>A0A3B3RF09</accession>
<name>A0A3B3RF09_9TELE</name>
<keyword evidence="2" id="KW-0472">Membrane</keyword>
<evidence type="ECO:0000256" key="2">
    <source>
        <dbReference type="SAM" id="Phobius"/>
    </source>
</evidence>
<protein>
    <submittedName>
        <fullName evidence="4">Cell wall protein DAN4-like</fullName>
    </submittedName>
</protein>
<dbReference type="Ensembl" id="ENSPKIT00000040962.1">
    <property type="protein sequence ID" value="ENSPKIP00000016469.1"/>
    <property type="gene ID" value="ENSPKIG00000002788.1"/>
</dbReference>
<evidence type="ECO:0000256" key="3">
    <source>
        <dbReference type="SAM" id="SignalP"/>
    </source>
</evidence>
<proteinExistence type="predicted"/>
<dbReference type="Ensembl" id="ENSPKIT00000040979.1">
    <property type="protein sequence ID" value="ENSPKIP00000016485.1"/>
    <property type="gene ID" value="ENSPKIG00000002788.1"/>
</dbReference>
<feature type="region of interest" description="Disordered" evidence="1">
    <location>
        <begin position="62"/>
        <end position="155"/>
    </location>
</feature>
<reference evidence="4" key="1">
    <citation type="submission" date="2025-05" db="UniProtKB">
        <authorList>
            <consortium name="Ensembl"/>
        </authorList>
    </citation>
    <scope>IDENTIFICATION</scope>
</reference>
<feature type="compositionally biased region" description="Polar residues" evidence="1">
    <location>
        <begin position="75"/>
        <end position="108"/>
    </location>
</feature>
<keyword evidence="2" id="KW-1133">Transmembrane helix</keyword>
<dbReference type="GeneTree" id="ENSGT01010000227483"/>
<dbReference type="InterPro" id="IPR031371">
    <property type="entry name" value="Mucin-15"/>
</dbReference>
<keyword evidence="2" id="KW-0812">Transmembrane</keyword>
<evidence type="ECO:0000313" key="5">
    <source>
        <dbReference type="Proteomes" id="UP000261540"/>
    </source>
</evidence>
<dbReference type="Proteomes" id="UP000261540">
    <property type="component" value="Unplaced"/>
</dbReference>
<evidence type="ECO:0000313" key="4">
    <source>
        <dbReference type="Ensembl" id="ENSPKIP00000016485.1"/>
    </source>
</evidence>